<name>A0A9P6M9R1_9FUNG</name>
<dbReference type="SUPFAM" id="SSF55729">
    <property type="entry name" value="Acyl-CoA N-acyltransferases (Nat)"/>
    <property type="match status" value="1"/>
</dbReference>
<accession>A0A9P6M9R1</accession>
<gene>
    <name evidence="1" type="ORF">BGZ65_002418</name>
</gene>
<dbReference type="AlphaFoldDB" id="A0A9P6M9R1"/>
<feature type="non-terminal residue" evidence="1">
    <location>
        <position position="220"/>
    </location>
</feature>
<dbReference type="EMBL" id="JAAAHW010003537">
    <property type="protein sequence ID" value="KAF9982870.1"/>
    <property type="molecule type" value="Genomic_DNA"/>
</dbReference>
<keyword evidence="2" id="KW-1185">Reference proteome</keyword>
<dbReference type="InterPro" id="IPR016181">
    <property type="entry name" value="Acyl_CoA_acyltransferase"/>
</dbReference>
<dbReference type="Gene3D" id="3.40.630.30">
    <property type="match status" value="1"/>
</dbReference>
<dbReference type="CDD" id="cd04301">
    <property type="entry name" value="NAT_SF"/>
    <property type="match status" value="1"/>
</dbReference>
<reference evidence="1" key="1">
    <citation type="journal article" date="2020" name="Fungal Divers.">
        <title>Resolving the Mortierellaceae phylogeny through synthesis of multi-gene phylogenetics and phylogenomics.</title>
        <authorList>
            <person name="Vandepol N."/>
            <person name="Liber J."/>
            <person name="Desiro A."/>
            <person name="Na H."/>
            <person name="Kennedy M."/>
            <person name="Barry K."/>
            <person name="Grigoriev I.V."/>
            <person name="Miller A.N."/>
            <person name="O'Donnell K."/>
            <person name="Stajich J.E."/>
            <person name="Bonito G."/>
        </authorList>
    </citation>
    <scope>NUCLEOTIDE SEQUENCE</scope>
    <source>
        <strain evidence="1">MES-2147</strain>
    </source>
</reference>
<evidence type="ECO:0000313" key="2">
    <source>
        <dbReference type="Proteomes" id="UP000749646"/>
    </source>
</evidence>
<protein>
    <submittedName>
        <fullName evidence="1">Uncharacterized protein</fullName>
    </submittedName>
</protein>
<organism evidence="1 2">
    <name type="scientific">Modicella reniformis</name>
    <dbReference type="NCBI Taxonomy" id="1440133"/>
    <lineage>
        <taxon>Eukaryota</taxon>
        <taxon>Fungi</taxon>
        <taxon>Fungi incertae sedis</taxon>
        <taxon>Mucoromycota</taxon>
        <taxon>Mortierellomycotina</taxon>
        <taxon>Mortierellomycetes</taxon>
        <taxon>Mortierellales</taxon>
        <taxon>Mortierellaceae</taxon>
        <taxon>Modicella</taxon>
    </lineage>
</organism>
<comment type="caution">
    <text evidence="1">The sequence shown here is derived from an EMBL/GenBank/DDBJ whole genome shotgun (WGS) entry which is preliminary data.</text>
</comment>
<dbReference type="Proteomes" id="UP000749646">
    <property type="component" value="Unassembled WGS sequence"/>
</dbReference>
<dbReference type="Pfam" id="PF13527">
    <property type="entry name" value="Acetyltransf_9"/>
    <property type="match status" value="1"/>
</dbReference>
<proteinExistence type="predicted"/>
<dbReference type="OrthoDB" id="2321175at2759"/>
<evidence type="ECO:0000313" key="1">
    <source>
        <dbReference type="EMBL" id="KAF9982870.1"/>
    </source>
</evidence>
<sequence length="220" mass="24791">MTNFLFEATPRDTTVDIGNGLIMRWSTCGDATNVANLVGECFRWSTFLNPMPIGVIPDGVIPGPHEAFSAAAKRLLSGKNATMMDRDYALVEDTKRRKTGKNPIVACVSLHRTRAYYGCVDLFFGKPELVASDPEYRNRGLIRRLILEMIHPESEARGDALQFIPGIPHFYRQFGYEYALSSYTISKIESVNQKIPVLARDKTEEPFLLRKATPKDIPYL</sequence>